<evidence type="ECO:0000256" key="1">
    <source>
        <dbReference type="ARBA" id="ARBA00004374"/>
    </source>
</evidence>
<keyword evidence="9 21" id="KW-0472">Membrane</keyword>
<sequence>MVLAVALTPEHGYAMGVAATSALLMQYLAHKAGSLRKQAGVPYPYLYAERSEAEKSPIKNLYNCHQRAHQNTLESYPGFLVLLATASITHPLFAAASGAVWIVGKFFYAQGYYTGDPKKRLRGTFAYLGLFGLLGASLKTVAEVSMGW</sequence>
<comment type="pathway">
    <text evidence="13">Lipid metabolism; leukotriene C4 biosynthesis.</text>
</comment>
<dbReference type="FunFam" id="1.20.120.550:FF:000004">
    <property type="entry name" value="Microsomal glutathione S-transferase 3"/>
    <property type="match status" value="1"/>
</dbReference>
<evidence type="ECO:0000256" key="10">
    <source>
        <dbReference type="ARBA" id="ARBA00023139"/>
    </source>
</evidence>
<dbReference type="InterPro" id="IPR001129">
    <property type="entry name" value="Membr-assoc_MAPEG"/>
</dbReference>
<dbReference type="SUPFAM" id="SSF161084">
    <property type="entry name" value="MAPEG domain-like"/>
    <property type="match status" value="1"/>
</dbReference>
<dbReference type="InterPro" id="IPR050997">
    <property type="entry name" value="MAPEG"/>
</dbReference>
<keyword evidence="8" id="KW-0496">Mitochondrion</keyword>
<dbReference type="GO" id="GO:0004364">
    <property type="term" value="F:glutathione transferase activity"/>
    <property type="evidence" value="ECO:0007669"/>
    <property type="project" value="TreeGrafter"/>
</dbReference>
<keyword evidence="7" id="KW-0443">Lipid metabolism</keyword>
<keyword evidence="12" id="KW-0449">Lipoprotein</keyword>
<organism evidence="22 23">
    <name type="scientific">Powellomyces hirtus</name>
    <dbReference type="NCBI Taxonomy" id="109895"/>
    <lineage>
        <taxon>Eukaryota</taxon>
        <taxon>Fungi</taxon>
        <taxon>Fungi incertae sedis</taxon>
        <taxon>Chytridiomycota</taxon>
        <taxon>Chytridiomycota incertae sedis</taxon>
        <taxon>Chytridiomycetes</taxon>
        <taxon>Spizellomycetales</taxon>
        <taxon>Powellomycetaceae</taxon>
        <taxon>Powellomyces</taxon>
    </lineage>
</organism>
<dbReference type="GO" id="GO:0004602">
    <property type="term" value="F:glutathione peroxidase activity"/>
    <property type="evidence" value="ECO:0007669"/>
    <property type="project" value="TreeGrafter"/>
</dbReference>
<feature type="transmembrane region" description="Helical" evidence="21">
    <location>
        <begin position="12"/>
        <end position="29"/>
    </location>
</feature>
<reference evidence="22 23" key="1">
    <citation type="journal article" date="2019" name="Sci. Rep.">
        <title>Comparative genomics of chytrid fungi reveal insights into the obligate biotrophic and pathogenic lifestyle of Synchytrium endobioticum.</title>
        <authorList>
            <person name="van de Vossenberg B.T.L.H."/>
            <person name="Warris S."/>
            <person name="Nguyen H.D.T."/>
            <person name="van Gent-Pelzer M.P.E."/>
            <person name="Joly D.L."/>
            <person name="van de Geest H.C."/>
            <person name="Bonants P.J.M."/>
            <person name="Smith D.S."/>
            <person name="Levesque C.A."/>
            <person name="van der Lee T.A.J."/>
        </authorList>
    </citation>
    <scope>NUCLEOTIDE SEQUENCE [LARGE SCALE GENOMIC DNA]</scope>
    <source>
        <strain evidence="22 23">CBS 809.83</strain>
    </source>
</reference>
<dbReference type="EC" id="4.4.1.20" evidence="15"/>
<dbReference type="STRING" id="109895.A0A507EC31"/>
<gene>
    <name evidence="22" type="ORF">PhCBS80983_g00967</name>
</gene>
<evidence type="ECO:0000256" key="7">
    <source>
        <dbReference type="ARBA" id="ARBA00023098"/>
    </source>
</evidence>
<comment type="pathway">
    <text evidence="14">Lipid metabolism; arachidonate metabolism.</text>
</comment>
<evidence type="ECO:0000256" key="2">
    <source>
        <dbReference type="ARBA" id="ARBA00022679"/>
    </source>
</evidence>
<proteinExistence type="predicted"/>
<dbReference type="InterPro" id="IPR023352">
    <property type="entry name" value="MAPEG-like_dom_sf"/>
</dbReference>
<feature type="transmembrane region" description="Helical" evidence="21">
    <location>
        <begin position="79"/>
        <end position="104"/>
    </location>
</feature>
<dbReference type="GO" id="GO:0005783">
    <property type="term" value="C:endoplasmic reticulum"/>
    <property type="evidence" value="ECO:0007669"/>
    <property type="project" value="TreeGrafter"/>
</dbReference>
<evidence type="ECO:0000256" key="18">
    <source>
        <dbReference type="ARBA" id="ARBA00069748"/>
    </source>
</evidence>
<dbReference type="GO" id="GO:0006629">
    <property type="term" value="P:lipid metabolic process"/>
    <property type="evidence" value="ECO:0007669"/>
    <property type="project" value="UniProtKB-KW"/>
</dbReference>
<keyword evidence="2" id="KW-0808">Transferase</keyword>
<dbReference type="PANTHER" id="PTHR10250">
    <property type="entry name" value="MICROSOMAL GLUTATHIONE S-TRANSFERASE"/>
    <property type="match status" value="1"/>
</dbReference>
<name>A0A507EC31_9FUNG</name>
<keyword evidence="10" id="KW-0564">Palmitate</keyword>
<accession>A0A507EC31</accession>
<comment type="subcellular location">
    <subcellularLocation>
        <location evidence="1">Mitochondrion outer membrane</location>
        <topology evidence="1">Multi-pass membrane protein</topology>
    </subcellularLocation>
</comment>
<evidence type="ECO:0000256" key="14">
    <source>
        <dbReference type="ARBA" id="ARBA00037916"/>
    </source>
</evidence>
<evidence type="ECO:0000313" key="22">
    <source>
        <dbReference type="EMBL" id="TPX61649.1"/>
    </source>
</evidence>
<evidence type="ECO:0000313" key="23">
    <source>
        <dbReference type="Proteomes" id="UP000318582"/>
    </source>
</evidence>
<dbReference type="Gene3D" id="1.20.120.550">
    <property type="entry name" value="Membrane associated eicosanoid/glutathione metabolism-like domain"/>
    <property type="match status" value="1"/>
</dbReference>
<dbReference type="PANTHER" id="PTHR10250:SF26">
    <property type="entry name" value="GLUTATHIONE S-TRANSFERASE 3, MITOCHONDRIAL"/>
    <property type="match status" value="1"/>
</dbReference>
<evidence type="ECO:0000256" key="6">
    <source>
        <dbReference type="ARBA" id="ARBA00023002"/>
    </source>
</evidence>
<keyword evidence="11" id="KW-0456">Lyase</keyword>
<dbReference type="GO" id="GO:0005741">
    <property type="term" value="C:mitochondrial outer membrane"/>
    <property type="evidence" value="ECO:0007669"/>
    <property type="project" value="UniProtKB-SubCell"/>
</dbReference>
<protein>
    <recommendedName>
        <fullName evidence="18">Glutathione S-transferase 3, mitochondrial</fullName>
        <ecNumber evidence="15">4.4.1.20</ecNumber>
    </recommendedName>
    <alternativeName>
        <fullName evidence="19">Glutathione peroxidase MGST3</fullName>
    </alternativeName>
    <alternativeName>
        <fullName evidence="20">LTC4 synthase MGST3</fullName>
    </alternativeName>
</protein>
<keyword evidence="3 21" id="KW-0812">Transmembrane</keyword>
<keyword evidence="5 21" id="KW-1133">Transmembrane helix</keyword>
<comment type="caution">
    <text evidence="22">The sequence shown here is derived from an EMBL/GenBank/DDBJ whole genome shotgun (WGS) entry which is preliminary data.</text>
</comment>
<evidence type="ECO:0000256" key="3">
    <source>
        <dbReference type="ARBA" id="ARBA00022692"/>
    </source>
</evidence>
<feature type="transmembrane region" description="Helical" evidence="21">
    <location>
        <begin position="124"/>
        <end position="142"/>
    </location>
</feature>
<evidence type="ECO:0000256" key="8">
    <source>
        <dbReference type="ARBA" id="ARBA00023128"/>
    </source>
</evidence>
<evidence type="ECO:0000256" key="16">
    <source>
        <dbReference type="ARBA" id="ARBA00049298"/>
    </source>
</evidence>
<dbReference type="AlphaFoldDB" id="A0A507EC31"/>
<keyword evidence="6" id="KW-0560">Oxidoreductase</keyword>
<evidence type="ECO:0000256" key="20">
    <source>
        <dbReference type="ARBA" id="ARBA00076908"/>
    </source>
</evidence>
<evidence type="ECO:0000256" key="19">
    <source>
        <dbReference type="ARBA" id="ARBA00075145"/>
    </source>
</evidence>
<keyword evidence="4" id="KW-1000">Mitochondrion outer membrane</keyword>
<dbReference type="Proteomes" id="UP000318582">
    <property type="component" value="Unassembled WGS sequence"/>
</dbReference>
<dbReference type="Pfam" id="PF01124">
    <property type="entry name" value="MAPEG"/>
    <property type="match status" value="1"/>
</dbReference>
<evidence type="ECO:0000256" key="13">
    <source>
        <dbReference type="ARBA" id="ARBA00037884"/>
    </source>
</evidence>
<evidence type="ECO:0000256" key="5">
    <source>
        <dbReference type="ARBA" id="ARBA00022989"/>
    </source>
</evidence>
<keyword evidence="23" id="KW-1185">Reference proteome</keyword>
<comment type="catalytic activity">
    <reaction evidence="17">
        <text>15-deoxy-Delta(12,14)-prostaglandin J2 + glutathione = 15-deoxy-Delta(12,14)-prostaglandin J2-S-(R)-glutathione</text>
        <dbReference type="Rhea" id="RHEA:75963"/>
        <dbReference type="ChEBI" id="CHEBI:57925"/>
        <dbReference type="ChEBI" id="CHEBI:85236"/>
        <dbReference type="ChEBI" id="CHEBI:194498"/>
    </reaction>
    <physiologicalReaction direction="left-to-right" evidence="17">
        <dbReference type="Rhea" id="RHEA:75964"/>
    </physiologicalReaction>
</comment>
<evidence type="ECO:0000256" key="17">
    <source>
        <dbReference type="ARBA" id="ARBA00051411"/>
    </source>
</evidence>
<comment type="catalytic activity">
    <reaction evidence="16">
        <text>leukotriene C4 = leukotriene A4 + glutathione</text>
        <dbReference type="Rhea" id="RHEA:17617"/>
        <dbReference type="ChEBI" id="CHEBI:57463"/>
        <dbReference type="ChEBI" id="CHEBI:57925"/>
        <dbReference type="ChEBI" id="CHEBI:57973"/>
        <dbReference type="EC" id="4.4.1.20"/>
    </reaction>
    <physiologicalReaction direction="right-to-left" evidence="16">
        <dbReference type="Rhea" id="RHEA:17619"/>
    </physiologicalReaction>
</comment>
<dbReference type="EMBL" id="QEAQ01000006">
    <property type="protein sequence ID" value="TPX61649.1"/>
    <property type="molecule type" value="Genomic_DNA"/>
</dbReference>
<evidence type="ECO:0000256" key="15">
    <source>
        <dbReference type="ARBA" id="ARBA00039056"/>
    </source>
</evidence>
<evidence type="ECO:0000256" key="11">
    <source>
        <dbReference type="ARBA" id="ARBA00023239"/>
    </source>
</evidence>
<dbReference type="GO" id="GO:0004464">
    <property type="term" value="F:leukotriene-C4 synthase activity"/>
    <property type="evidence" value="ECO:0007669"/>
    <property type="project" value="UniProtKB-EC"/>
</dbReference>
<evidence type="ECO:0000256" key="21">
    <source>
        <dbReference type="SAM" id="Phobius"/>
    </source>
</evidence>
<evidence type="ECO:0000256" key="9">
    <source>
        <dbReference type="ARBA" id="ARBA00023136"/>
    </source>
</evidence>
<dbReference type="GO" id="GO:0005635">
    <property type="term" value="C:nuclear envelope"/>
    <property type="evidence" value="ECO:0007669"/>
    <property type="project" value="TreeGrafter"/>
</dbReference>
<evidence type="ECO:0000256" key="12">
    <source>
        <dbReference type="ARBA" id="ARBA00023288"/>
    </source>
</evidence>
<evidence type="ECO:0000256" key="4">
    <source>
        <dbReference type="ARBA" id="ARBA00022787"/>
    </source>
</evidence>